<reference evidence="6 7" key="1">
    <citation type="journal article" date="2014" name="Genome Biol. Evol.">
        <title>Acetic acid bacteria genomes reveal functional traits for adaptation to life in insect guts.</title>
        <authorList>
            <person name="Chouaia B."/>
            <person name="Gaiarsa S."/>
            <person name="Crotti E."/>
            <person name="Comandatore F."/>
            <person name="Degli Esposti M."/>
            <person name="Ricci I."/>
            <person name="Alma A."/>
            <person name="Favia G."/>
            <person name="Bandi C."/>
            <person name="Daffonchio D."/>
        </authorList>
    </citation>
    <scope>NUCLEOTIDE SEQUENCE [LARGE SCALE GENOMIC DNA]</scope>
    <source>
        <strain evidence="6 7">SF2.1</strain>
    </source>
</reference>
<evidence type="ECO:0000313" key="7">
    <source>
        <dbReference type="Proteomes" id="UP000027583"/>
    </source>
</evidence>
<comment type="caution">
    <text evidence="6">The sequence shown here is derived from an EMBL/GenBank/DDBJ whole genome shotgun (WGS) entry which is preliminary data.</text>
</comment>
<accession>A0A060QL53</accession>
<gene>
    <name evidence="6" type="ORF">ASAP_2426</name>
</gene>
<keyword evidence="3 4" id="KW-0456">Lyase</keyword>
<dbReference type="PIRSF" id="PIRSF006181">
    <property type="entry name" value="EbsC_YbaK"/>
    <property type="match status" value="1"/>
</dbReference>
<evidence type="ECO:0000256" key="1">
    <source>
        <dbReference type="ARBA" id="ARBA00009798"/>
    </source>
</evidence>
<evidence type="ECO:0000313" key="6">
    <source>
        <dbReference type="EMBL" id="CDG40471.1"/>
    </source>
</evidence>
<evidence type="ECO:0000256" key="4">
    <source>
        <dbReference type="PIRNR" id="PIRNR006181"/>
    </source>
</evidence>
<dbReference type="RefSeq" id="WP_051395801.1">
    <property type="nucleotide sequence ID" value="NZ_CBLX010000017.1"/>
</dbReference>
<dbReference type="GO" id="GO:0002161">
    <property type="term" value="F:aminoacyl-tRNA deacylase activity"/>
    <property type="evidence" value="ECO:0007669"/>
    <property type="project" value="InterPro"/>
</dbReference>
<evidence type="ECO:0000256" key="3">
    <source>
        <dbReference type="ARBA" id="ARBA00023239"/>
    </source>
</evidence>
<dbReference type="Proteomes" id="UP000027583">
    <property type="component" value="Unassembled WGS sequence"/>
</dbReference>
<organism evidence="6 7">
    <name type="scientific">Asaia bogorensis</name>
    <dbReference type="NCBI Taxonomy" id="91915"/>
    <lineage>
        <taxon>Bacteria</taxon>
        <taxon>Pseudomonadati</taxon>
        <taxon>Pseudomonadota</taxon>
        <taxon>Alphaproteobacteria</taxon>
        <taxon>Acetobacterales</taxon>
        <taxon>Acetobacteraceae</taxon>
        <taxon>Asaia</taxon>
    </lineage>
</organism>
<dbReference type="Pfam" id="PF04073">
    <property type="entry name" value="tRNA_edit"/>
    <property type="match status" value="1"/>
</dbReference>
<dbReference type="InterPro" id="IPR004369">
    <property type="entry name" value="Prolyl-tRNA_editing_YbaK/EbsC"/>
</dbReference>
<feature type="domain" description="YbaK/aminoacyl-tRNA synthetase-associated" evidence="5">
    <location>
        <begin position="38"/>
        <end position="146"/>
    </location>
</feature>
<dbReference type="InterPro" id="IPR036754">
    <property type="entry name" value="YbaK/aa-tRNA-synt-asso_dom_sf"/>
</dbReference>
<dbReference type="GO" id="GO:0016829">
    <property type="term" value="F:lyase activity"/>
    <property type="evidence" value="ECO:0007669"/>
    <property type="project" value="UniProtKB-KW"/>
</dbReference>
<dbReference type="InterPro" id="IPR007214">
    <property type="entry name" value="YbaK/aa-tRNA-synth-assoc-dom"/>
</dbReference>
<name>A0A060QL53_9PROT</name>
<proteinExistence type="inferred from homology"/>
<dbReference type="GO" id="GO:0006412">
    <property type="term" value="P:translation"/>
    <property type="evidence" value="ECO:0007669"/>
    <property type="project" value="UniProtKB-KW"/>
</dbReference>
<dbReference type="PANTHER" id="PTHR30411">
    <property type="entry name" value="CYTOPLASMIC PROTEIN"/>
    <property type="match status" value="1"/>
</dbReference>
<comment type="similarity">
    <text evidence="1 4">Belongs to the prolyl-tRNA editing family. YbaK/EbsC subfamily.</text>
</comment>
<dbReference type="PANTHER" id="PTHR30411:SF0">
    <property type="entry name" value="CYS-TRNA(PRO)_CYS-TRNA(CYS) DEACYLASE YBAK"/>
    <property type="match status" value="1"/>
</dbReference>
<dbReference type="Gene3D" id="3.90.960.10">
    <property type="entry name" value="YbaK/aminoacyl-tRNA synthetase-associated domain"/>
    <property type="match status" value="1"/>
</dbReference>
<evidence type="ECO:0000256" key="2">
    <source>
        <dbReference type="ARBA" id="ARBA00022917"/>
    </source>
</evidence>
<dbReference type="SUPFAM" id="SSF55826">
    <property type="entry name" value="YbaK/ProRS associated domain"/>
    <property type="match status" value="1"/>
</dbReference>
<keyword evidence="2 4" id="KW-0648">Protein biosynthesis</keyword>
<dbReference type="CDD" id="cd00002">
    <property type="entry name" value="YbaK_deacylase"/>
    <property type="match status" value="1"/>
</dbReference>
<dbReference type="NCBIfam" id="TIGR00011">
    <property type="entry name" value="YbaK_EbsC"/>
    <property type="match status" value="1"/>
</dbReference>
<protein>
    <recommendedName>
        <fullName evidence="4">Cys-tRNA(Pro)/Cys-tRNA(Cys) deacylase</fullName>
        <ecNumber evidence="4">4.2.-.-</ecNumber>
    </recommendedName>
</protein>
<sequence length="161" mass="17281">MKPASGQTPGLALLEKEGIAYTLHSHDYDPDASRKGLQAAESLGVAPERVFKTLMVWVDKDKPACAVIRSDHKLHLKAVAAALGGKSAAMMAPPDAERLTAYKTGGISPFGQKKRVPILLDRHALEQETIFVNAGRRGLQCEITPEPTASHFGWTVAALAE</sequence>
<evidence type="ECO:0000259" key="5">
    <source>
        <dbReference type="Pfam" id="PF04073"/>
    </source>
</evidence>
<dbReference type="eggNOG" id="COG2606">
    <property type="taxonomic scope" value="Bacteria"/>
</dbReference>
<dbReference type="EMBL" id="CBLX010000017">
    <property type="protein sequence ID" value="CDG40471.1"/>
    <property type="molecule type" value="Genomic_DNA"/>
</dbReference>
<dbReference type="GeneID" id="78225621"/>
<dbReference type="AlphaFoldDB" id="A0A060QL53"/>
<dbReference type="EC" id="4.2.-.-" evidence="4"/>
<reference evidence="6 7" key="2">
    <citation type="journal article" date="2014" name="PLoS ONE">
        <title>Evolution of mitochondria reconstructed from the energy metabolism of living bacteria.</title>
        <authorList>
            <person name="Degli Esposti M."/>
            <person name="Chouaia B."/>
            <person name="Comandatore F."/>
            <person name="Crotti E."/>
            <person name="Sassera D."/>
            <person name="Lievens P.M."/>
            <person name="Daffonchio D."/>
            <person name="Bandi C."/>
        </authorList>
    </citation>
    <scope>NUCLEOTIDE SEQUENCE [LARGE SCALE GENOMIC DNA]</scope>
    <source>
        <strain evidence="6 7">SF2.1</strain>
    </source>
</reference>